<dbReference type="Gene3D" id="3.40.50.150">
    <property type="entry name" value="Vaccinia Virus protein VP39"/>
    <property type="match status" value="1"/>
</dbReference>
<dbReference type="InterPro" id="IPR029063">
    <property type="entry name" value="SAM-dependent_MTases_sf"/>
</dbReference>
<dbReference type="SUPFAM" id="SSF53335">
    <property type="entry name" value="S-adenosyl-L-methionine-dependent methyltransferases"/>
    <property type="match status" value="1"/>
</dbReference>
<evidence type="ECO:0000256" key="1">
    <source>
        <dbReference type="SAM" id="Phobius"/>
    </source>
</evidence>
<sequence length="606" mass="70206">MEGCFVRLEPLDIAKHGDALYDICTTGDAEQRFTYLYDSMPKSRGEFQEWLTVKEKSKDPIYFVCVLKQTNEVVGRQVYMEIDPKNGVVEIGGIFWSSKMAGTSAATEAFYLFAKHVMDELGYRRFFWTCNTLNEPSGRAALRFGFTFEGVLRQHMWCKGDSRDTAFYSILDKEWPPIRKALELWLAPENFDEKGQQRRKHVRIEQWKMLMCPLSRVIKAYCIICGTIIILAIYCAVLRRRIFEQRADSSNATFVPLTFNESRLAHQLLDGLKGVEIGASAQNPFGLNTLNVDFTTNETTFKISERNFSGRVVKIDLLSYGDCRCLLPFPDESQDFVVSSHVIEHFYDPIGTILEWLRVVRPGGYVFMIVPHKERTFDKPNNRTTLNELLERHKNPKTTGGFYGHQTFWYPEDMIELCRHFNWTVVARQDVDDKVGNGMVSNFRFPLITTLIALFICKNEAAVTRLQEAAKREQAEVDAQLHREMLEQFYQGPAIYKTRAREDKTALIEVMEYIEEIAEKHDQRLLRSVLEKWRNELKRLIDNLLKDPVHFPTTVPWAVSTAQKHQKILEEYNLAFPTKTANIADMPVNLTALQSLAQKIEEIWHN</sequence>
<reference evidence="3" key="1">
    <citation type="submission" date="2022-01" db="EMBL/GenBank/DDBJ databases">
        <title>Genome Sequence Resource for Two Populations of Ditylenchus destructor, the Migratory Endoparasitic Phytonematode.</title>
        <authorList>
            <person name="Zhang H."/>
            <person name="Lin R."/>
            <person name="Xie B."/>
        </authorList>
    </citation>
    <scope>NUCLEOTIDE SEQUENCE</scope>
    <source>
        <strain evidence="3">BazhouSP</strain>
    </source>
</reference>
<feature type="transmembrane region" description="Helical" evidence="1">
    <location>
        <begin position="218"/>
        <end position="237"/>
    </location>
</feature>
<evidence type="ECO:0000259" key="2">
    <source>
        <dbReference type="PROSITE" id="PS51186"/>
    </source>
</evidence>
<dbReference type="PROSITE" id="PS51186">
    <property type="entry name" value="GNAT"/>
    <property type="match status" value="1"/>
</dbReference>
<dbReference type="InterPro" id="IPR016181">
    <property type="entry name" value="Acyl_CoA_acyltransferase"/>
</dbReference>
<keyword evidence="1" id="KW-0472">Membrane</keyword>
<evidence type="ECO:0000313" key="3">
    <source>
        <dbReference type="EMBL" id="KAI1709684.1"/>
    </source>
</evidence>
<dbReference type="GO" id="GO:0005737">
    <property type="term" value="C:cytoplasm"/>
    <property type="evidence" value="ECO:0007669"/>
    <property type="project" value="TreeGrafter"/>
</dbReference>
<dbReference type="EMBL" id="JAKKPZ010000029">
    <property type="protein sequence ID" value="KAI1709684.1"/>
    <property type="molecule type" value="Genomic_DNA"/>
</dbReference>
<dbReference type="AlphaFoldDB" id="A0AAD4R4T2"/>
<dbReference type="GO" id="GO:1990189">
    <property type="term" value="F:protein N-terminal-serine acetyltransferase activity"/>
    <property type="evidence" value="ECO:0007669"/>
    <property type="project" value="TreeGrafter"/>
</dbReference>
<organism evidence="3 4">
    <name type="scientific">Ditylenchus destructor</name>
    <dbReference type="NCBI Taxonomy" id="166010"/>
    <lineage>
        <taxon>Eukaryota</taxon>
        <taxon>Metazoa</taxon>
        <taxon>Ecdysozoa</taxon>
        <taxon>Nematoda</taxon>
        <taxon>Chromadorea</taxon>
        <taxon>Rhabditida</taxon>
        <taxon>Tylenchina</taxon>
        <taxon>Tylenchomorpha</taxon>
        <taxon>Sphaerularioidea</taxon>
        <taxon>Anguinidae</taxon>
        <taxon>Anguininae</taxon>
        <taxon>Ditylenchus</taxon>
    </lineage>
</organism>
<dbReference type="Gene3D" id="3.40.630.30">
    <property type="match status" value="1"/>
</dbReference>
<dbReference type="PANTHER" id="PTHR43441">
    <property type="entry name" value="RIBOSOMAL-PROTEIN-SERINE ACETYLTRANSFERASE"/>
    <property type="match status" value="1"/>
</dbReference>
<dbReference type="GO" id="GO:0008757">
    <property type="term" value="F:S-adenosylmethionine-dependent methyltransferase activity"/>
    <property type="evidence" value="ECO:0007669"/>
    <property type="project" value="InterPro"/>
</dbReference>
<dbReference type="InterPro" id="IPR013216">
    <property type="entry name" value="Methyltransf_11"/>
</dbReference>
<evidence type="ECO:0000313" key="4">
    <source>
        <dbReference type="Proteomes" id="UP001201812"/>
    </source>
</evidence>
<dbReference type="CDD" id="cd02440">
    <property type="entry name" value="AdoMet_MTases"/>
    <property type="match status" value="1"/>
</dbReference>
<keyword evidence="4" id="KW-1185">Reference proteome</keyword>
<dbReference type="Pfam" id="PF08241">
    <property type="entry name" value="Methyltransf_11"/>
    <property type="match status" value="1"/>
</dbReference>
<dbReference type="InterPro" id="IPR000182">
    <property type="entry name" value="GNAT_dom"/>
</dbReference>
<keyword evidence="1" id="KW-1133">Transmembrane helix</keyword>
<accession>A0AAD4R4T2</accession>
<comment type="caution">
    <text evidence="3">The sequence shown here is derived from an EMBL/GenBank/DDBJ whole genome shotgun (WGS) entry which is preliminary data.</text>
</comment>
<keyword evidence="1" id="KW-0812">Transmembrane</keyword>
<name>A0AAD4R4T2_9BILA</name>
<dbReference type="Proteomes" id="UP001201812">
    <property type="component" value="Unassembled WGS sequence"/>
</dbReference>
<dbReference type="Pfam" id="PF13302">
    <property type="entry name" value="Acetyltransf_3"/>
    <property type="match status" value="1"/>
</dbReference>
<dbReference type="InterPro" id="IPR051908">
    <property type="entry name" value="Ribosomal_N-acetyltransferase"/>
</dbReference>
<protein>
    <submittedName>
        <fullName evidence="3">Acetyltransferase (GNAT) domain-containing protein</fullName>
    </submittedName>
</protein>
<dbReference type="PANTHER" id="PTHR43441:SF2">
    <property type="entry name" value="FAMILY ACETYLTRANSFERASE, PUTATIVE (AFU_ORTHOLOGUE AFUA_7G00850)-RELATED"/>
    <property type="match status" value="1"/>
</dbReference>
<gene>
    <name evidence="3" type="ORF">DdX_11073</name>
</gene>
<dbReference type="FunFam" id="3.40.630.30:FF:000047">
    <property type="entry name" value="Acetyltransferase, GNAT family"/>
    <property type="match status" value="1"/>
</dbReference>
<feature type="domain" description="N-acetyltransferase" evidence="2">
    <location>
        <begin position="19"/>
        <end position="174"/>
    </location>
</feature>
<dbReference type="SUPFAM" id="SSF55729">
    <property type="entry name" value="Acyl-CoA N-acyltransferases (Nat)"/>
    <property type="match status" value="1"/>
</dbReference>
<proteinExistence type="predicted"/>
<dbReference type="GO" id="GO:0008999">
    <property type="term" value="F:protein-N-terminal-alanine acetyltransferase activity"/>
    <property type="evidence" value="ECO:0007669"/>
    <property type="project" value="TreeGrafter"/>
</dbReference>